<proteinExistence type="predicted"/>
<evidence type="ECO:0000313" key="2">
    <source>
        <dbReference type="Proteomes" id="UP000821845"/>
    </source>
</evidence>
<reference evidence="1" key="1">
    <citation type="submission" date="2020-05" db="EMBL/GenBank/DDBJ databases">
        <title>Large-scale comparative analyses of tick genomes elucidate their genetic diversity and vector capacities.</title>
        <authorList>
            <person name="Jia N."/>
            <person name="Wang J."/>
            <person name="Shi W."/>
            <person name="Du L."/>
            <person name="Sun Y."/>
            <person name="Zhan W."/>
            <person name="Jiang J."/>
            <person name="Wang Q."/>
            <person name="Zhang B."/>
            <person name="Ji P."/>
            <person name="Sakyi L.B."/>
            <person name="Cui X."/>
            <person name="Yuan T."/>
            <person name="Jiang B."/>
            <person name="Yang W."/>
            <person name="Lam T.T.-Y."/>
            <person name="Chang Q."/>
            <person name="Ding S."/>
            <person name="Wang X."/>
            <person name="Zhu J."/>
            <person name="Ruan X."/>
            <person name="Zhao L."/>
            <person name="Wei J."/>
            <person name="Que T."/>
            <person name="Du C."/>
            <person name="Cheng J."/>
            <person name="Dai P."/>
            <person name="Han X."/>
            <person name="Huang E."/>
            <person name="Gao Y."/>
            <person name="Liu J."/>
            <person name="Shao H."/>
            <person name="Ye R."/>
            <person name="Li L."/>
            <person name="Wei W."/>
            <person name="Wang X."/>
            <person name="Wang C."/>
            <person name="Yang T."/>
            <person name="Huo Q."/>
            <person name="Li W."/>
            <person name="Guo W."/>
            <person name="Chen H."/>
            <person name="Zhou L."/>
            <person name="Ni X."/>
            <person name="Tian J."/>
            <person name="Zhou Y."/>
            <person name="Sheng Y."/>
            <person name="Liu T."/>
            <person name="Pan Y."/>
            <person name="Xia L."/>
            <person name="Li J."/>
            <person name="Zhao F."/>
            <person name="Cao W."/>
        </authorList>
    </citation>
    <scope>NUCLEOTIDE SEQUENCE</scope>
    <source>
        <strain evidence="1">Hyas-2018</strain>
    </source>
</reference>
<sequence length="295" mass="33033">MRNRFRGLQCALDDDADPAAVQGMPLVGGSHVGYEPARVVTLSAPLNRLCGRSTVNRRAGTMMNFCWALVTVAAVIVRDQDMLSSIGDQLNLTLKTGLICDAIPDDASSIWAYRIQNKNNWHGGWWSWFELYTGRFTCSDAGLGMIGNCDHNPFVNYHANCYIKFTGLRTSCKLRVAANHPRHVGAFAVIYAGHVNATVDVPHATLELGRDHMNNRLHITDFDPDYPHIKELVFENSTITWQGKEIDTNDHSFQELVREALFELAELYIMGPFLVRMKEALQDASNKTSAESQPY</sequence>
<evidence type="ECO:0000313" key="1">
    <source>
        <dbReference type="EMBL" id="KAH6940027.1"/>
    </source>
</evidence>
<dbReference type="EMBL" id="CM023482">
    <property type="protein sequence ID" value="KAH6940027.1"/>
    <property type="molecule type" value="Genomic_DNA"/>
</dbReference>
<protein>
    <submittedName>
        <fullName evidence="1">Uncharacterized protein</fullName>
    </submittedName>
</protein>
<accession>A0ACB7T3S9</accession>
<dbReference type="Proteomes" id="UP000821845">
    <property type="component" value="Chromosome 2"/>
</dbReference>
<comment type="caution">
    <text evidence="1">The sequence shown here is derived from an EMBL/GenBank/DDBJ whole genome shotgun (WGS) entry which is preliminary data.</text>
</comment>
<organism evidence="1 2">
    <name type="scientific">Hyalomma asiaticum</name>
    <name type="common">Tick</name>
    <dbReference type="NCBI Taxonomy" id="266040"/>
    <lineage>
        <taxon>Eukaryota</taxon>
        <taxon>Metazoa</taxon>
        <taxon>Ecdysozoa</taxon>
        <taxon>Arthropoda</taxon>
        <taxon>Chelicerata</taxon>
        <taxon>Arachnida</taxon>
        <taxon>Acari</taxon>
        <taxon>Parasitiformes</taxon>
        <taxon>Ixodida</taxon>
        <taxon>Ixodoidea</taxon>
        <taxon>Ixodidae</taxon>
        <taxon>Hyalomminae</taxon>
        <taxon>Hyalomma</taxon>
    </lineage>
</organism>
<name>A0ACB7T3S9_HYAAI</name>
<gene>
    <name evidence="1" type="ORF">HPB50_024038</name>
</gene>
<keyword evidence="2" id="KW-1185">Reference proteome</keyword>